<gene>
    <name evidence="4" type="ORF">N5D93_21125</name>
</gene>
<keyword evidence="2" id="KW-0732">Signal</keyword>
<feature type="signal peptide" evidence="2">
    <location>
        <begin position="1"/>
        <end position="20"/>
    </location>
</feature>
<comment type="caution">
    <text evidence="4">The sequence shown here is derived from an EMBL/GenBank/DDBJ whole genome shotgun (WGS) entry which is preliminary data.</text>
</comment>
<evidence type="ECO:0000313" key="5">
    <source>
        <dbReference type="Proteomes" id="UP001161094"/>
    </source>
</evidence>
<feature type="chain" id="PRO_5041331919" evidence="2">
    <location>
        <begin position="21"/>
        <end position="246"/>
    </location>
</feature>
<evidence type="ECO:0000256" key="2">
    <source>
        <dbReference type="SAM" id="SignalP"/>
    </source>
</evidence>
<dbReference type="EMBL" id="JAOCDZ010000016">
    <property type="protein sequence ID" value="MDH0738336.1"/>
    <property type="molecule type" value="Genomic_DNA"/>
</dbReference>
<evidence type="ECO:0000259" key="3">
    <source>
        <dbReference type="Pfam" id="PF10671"/>
    </source>
</evidence>
<dbReference type="Pfam" id="PF10671">
    <property type="entry name" value="TcpQ"/>
    <property type="match status" value="1"/>
</dbReference>
<reference evidence="4" key="1">
    <citation type="submission" date="2022-09" db="EMBL/GenBank/DDBJ databases">
        <title>Intensive care unit water sources are persistently colonized with multi-drug resistant bacteria and are the site of extensive horizontal gene transfer of antibiotic resistance genes.</title>
        <authorList>
            <person name="Diorio-Toth L."/>
        </authorList>
    </citation>
    <scope>NUCLEOTIDE SEQUENCE</scope>
    <source>
        <strain evidence="4">GD03843</strain>
    </source>
</reference>
<protein>
    <submittedName>
        <fullName evidence="4">TcpQ domain-containing protein</fullName>
    </submittedName>
</protein>
<dbReference type="Gene3D" id="3.55.50.70">
    <property type="match status" value="1"/>
</dbReference>
<dbReference type="Proteomes" id="UP001161094">
    <property type="component" value="Unassembled WGS sequence"/>
</dbReference>
<dbReference type="AlphaFoldDB" id="A0AA42LRS8"/>
<accession>A0AA42LRS8</accession>
<evidence type="ECO:0000313" key="4">
    <source>
        <dbReference type="EMBL" id="MDH0738336.1"/>
    </source>
</evidence>
<organism evidence="4 5">
    <name type="scientific">Achromobacter spanius</name>
    <dbReference type="NCBI Taxonomy" id="217203"/>
    <lineage>
        <taxon>Bacteria</taxon>
        <taxon>Pseudomonadati</taxon>
        <taxon>Pseudomonadota</taxon>
        <taxon>Betaproteobacteria</taxon>
        <taxon>Burkholderiales</taxon>
        <taxon>Alcaligenaceae</taxon>
        <taxon>Achromobacter</taxon>
    </lineage>
</organism>
<feature type="domain" description="Toxin co-regulated pilus biosynthesis protein Q C-terminal" evidence="3">
    <location>
        <begin position="151"/>
        <end position="232"/>
    </location>
</feature>
<dbReference type="RefSeq" id="WP_230605701.1">
    <property type="nucleotide sequence ID" value="NZ_JAOCDZ010000016.1"/>
</dbReference>
<feature type="region of interest" description="Disordered" evidence="1">
    <location>
        <begin position="42"/>
        <end position="125"/>
    </location>
</feature>
<dbReference type="InterPro" id="IPR018927">
    <property type="entry name" value="Pilus_synth_Q_C"/>
</dbReference>
<proteinExistence type="predicted"/>
<evidence type="ECO:0000256" key="1">
    <source>
        <dbReference type="SAM" id="MobiDB-lite"/>
    </source>
</evidence>
<feature type="compositionally biased region" description="Low complexity" evidence="1">
    <location>
        <begin position="88"/>
        <end position="125"/>
    </location>
</feature>
<sequence length="246" mass="25627">MQAFHLAAVFSAACLLSACGFVPPAPPTPPDSGRILINHADPRTVLPGKSPTALASADIPPIPVPEAPPKLESPASPASATSRVDTDATAPAPGASSTATPAAPAETTAQTTEASASSQQVAPAAPGPVITVEVASTEPVAEPEIMAPPKQIWRISPQDGTVRQALVRWASDANWTFGPDQWELNFDLPIQAPAEFEADSFQEATQALSQAVAMSESPIRPCFYGNRVLRMVPFTRSCNRSPATQS</sequence>
<name>A0AA42LRS8_9BURK</name>